<dbReference type="Pfam" id="PF20256">
    <property type="entry name" value="MoCoBD_2"/>
    <property type="match status" value="1"/>
</dbReference>
<dbReference type="PANTHER" id="PTHR47495:SF2">
    <property type="entry name" value="ALDEHYDE DEHYDROGENASE"/>
    <property type="match status" value="1"/>
</dbReference>
<dbReference type="Gene3D" id="3.30.365.10">
    <property type="entry name" value="Aldehyde oxidase/xanthine dehydrogenase, molybdopterin binding domain"/>
    <property type="match status" value="2"/>
</dbReference>
<dbReference type="AlphaFoldDB" id="A0A4Y7RJW1"/>
<sequence length="239" mass="25378">MISRGNAALAAAEAVKKEILDVAAIMLNAQPSEIALREGRAWVNGDGDRSLLFADIAAYAVNKLGHPLSGKGHYDDPVAPTAGLDKGHGEHILSHTFACQIAEVEIDSKTGTIKVLNVVASHDTGTTINTLMAEGQIEGSVVQGTGYALTEEAVEVDGKMQNPRFLDYKTWSAADIPPIKVILVESNDPDGPFGAKGIGEPGLVPTASAIGNAIFHATGKRFFELPMNAERVFYRLQED</sequence>
<evidence type="ECO:0000313" key="2">
    <source>
        <dbReference type="EMBL" id="TEB08962.1"/>
    </source>
</evidence>
<evidence type="ECO:0000313" key="3">
    <source>
        <dbReference type="Proteomes" id="UP000297597"/>
    </source>
</evidence>
<keyword evidence="2" id="KW-0560">Oxidoreductase</keyword>
<dbReference type="OrthoDB" id="41753at2"/>
<organism evidence="2 3">
    <name type="scientific">Pelotomaculum propionicicum</name>
    <dbReference type="NCBI Taxonomy" id="258475"/>
    <lineage>
        <taxon>Bacteria</taxon>
        <taxon>Bacillati</taxon>
        <taxon>Bacillota</taxon>
        <taxon>Clostridia</taxon>
        <taxon>Eubacteriales</taxon>
        <taxon>Desulfotomaculaceae</taxon>
        <taxon>Pelotomaculum</taxon>
    </lineage>
</organism>
<dbReference type="EC" id="1.17.1.5" evidence="2"/>
<dbReference type="InterPro" id="IPR037165">
    <property type="entry name" value="AldOxase/xan_DH_Mopterin-bd_sf"/>
</dbReference>
<dbReference type="InterPro" id="IPR052516">
    <property type="entry name" value="N-heterocyclic_Hydroxylase"/>
</dbReference>
<comment type="caution">
    <text evidence="2">The sequence shown here is derived from an EMBL/GenBank/DDBJ whole genome shotgun (WGS) entry which is preliminary data.</text>
</comment>
<protein>
    <submittedName>
        <fullName evidence="2">Nicotinate dehydrogenase medium molybdopterin subunit</fullName>
        <ecNumber evidence="2">1.17.1.5</ecNumber>
    </submittedName>
</protein>
<keyword evidence="3" id="KW-1185">Reference proteome</keyword>
<reference evidence="2 3" key="1">
    <citation type="journal article" date="2018" name="Environ. Microbiol.">
        <title>Novel energy conservation strategies and behaviour of Pelotomaculum schinkii driving syntrophic propionate catabolism.</title>
        <authorList>
            <person name="Hidalgo-Ahumada C.A.P."/>
            <person name="Nobu M.K."/>
            <person name="Narihiro T."/>
            <person name="Tamaki H."/>
            <person name="Liu W.T."/>
            <person name="Kamagata Y."/>
            <person name="Stams A.J.M."/>
            <person name="Imachi H."/>
            <person name="Sousa D.Z."/>
        </authorList>
    </citation>
    <scope>NUCLEOTIDE SEQUENCE [LARGE SCALE GENOMIC DNA]</scope>
    <source>
        <strain evidence="2 3">MGP</strain>
    </source>
</reference>
<dbReference type="GO" id="GO:0050138">
    <property type="term" value="F:nicotinate dehydrogenase activity"/>
    <property type="evidence" value="ECO:0007669"/>
    <property type="project" value="UniProtKB-EC"/>
</dbReference>
<evidence type="ECO:0000259" key="1">
    <source>
        <dbReference type="Pfam" id="PF20256"/>
    </source>
</evidence>
<proteinExistence type="predicted"/>
<dbReference type="RefSeq" id="WP_134215719.1">
    <property type="nucleotide sequence ID" value="NZ_QFFZ01000067.1"/>
</dbReference>
<dbReference type="SUPFAM" id="SSF56003">
    <property type="entry name" value="Molybdenum cofactor-binding domain"/>
    <property type="match status" value="1"/>
</dbReference>
<dbReference type="Proteomes" id="UP000297597">
    <property type="component" value="Unassembled WGS sequence"/>
</dbReference>
<accession>A0A4Y7RJW1</accession>
<dbReference type="PANTHER" id="PTHR47495">
    <property type="entry name" value="ALDEHYDE DEHYDROGENASE"/>
    <property type="match status" value="1"/>
</dbReference>
<dbReference type="InterPro" id="IPR046867">
    <property type="entry name" value="AldOxase/xan_DH_MoCoBD2"/>
</dbReference>
<dbReference type="EMBL" id="QFFZ01000067">
    <property type="protein sequence ID" value="TEB08962.1"/>
    <property type="molecule type" value="Genomic_DNA"/>
</dbReference>
<name>A0A4Y7RJW1_9FIRM</name>
<feature type="domain" description="Aldehyde oxidase/xanthine dehydrogenase second molybdopterin binding" evidence="1">
    <location>
        <begin position="4"/>
        <end position="177"/>
    </location>
</feature>
<gene>
    <name evidence="2" type="primary">ndhM</name>
    <name evidence="2" type="ORF">Pmgp_03507</name>
</gene>